<name>A0A2S6A9J1_9NOCA</name>
<proteinExistence type="predicted"/>
<comment type="caution">
    <text evidence="2">The sequence shown here is derived from an EMBL/GenBank/DDBJ whole genome shotgun (WGS) entry which is preliminary data.</text>
</comment>
<organism evidence="2 3">
    <name type="scientific">Nocardia nova</name>
    <dbReference type="NCBI Taxonomy" id="37330"/>
    <lineage>
        <taxon>Bacteria</taxon>
        <taxon>Bacillati</taxon>
        <taxon>Actinomycetota</taxon>
        <taxon>Actinomycetes</taxon>
        <taxon>Mycobacteriales</taxon>
        <taxon>Nocardiaceae</taxon>
        <taxon>Nocardia</taxon>
    </lineage>
</organism>
<sequence>MTTDVRGGGSRRRHVGAVAVWVGLAVAGSFTRPFGVAATVLVAGVAVVVAVGALRVGTRRMSLTPAVRRAVVVWSILFAAVLAWELYAWLSQPALLVPDAAHPTLSTLLSPALEAGPGRFLGWLIWLGAGWWLVRK</sequence>
<protein>
    <submittedName>
        <fullName evidence="2">Uncharacterized protein</fullName>
    </submittedName>
</protein>
<keyword evidence="3" id="KW-1185">Reference proteome</keyword>
<feature type="transmembrane region" description="Helical" evidence="1">
    <location>
        <begin position="70"/>
        <end position="90"/>
    </location>
</feature>
<keyword evidence="1" id="KW-0472">Membrane</keyword>
<feature type="transmembrane region" description="Helical" evidence="1">
    <location>
        <begin position="36"/>
        <end position="58"/>
    </location>
</feature>
<reference evidence="2 3" key="1">
    <citation type="submission" date="2018-02" db="EMBL/GenBank/DDBJ databases">
        <title>8 Nocardia nova and 1 Nocardia cyriacigeorgica strain used for evolution to TMP-SMX.</title>
        <authorList>
            <person name="Mehta H."/>
            <person name="Weng J."/>
            <person name="Shamoo Y."/>
        </authorList>
    </citation>
    <scope>NUCLEOTIDE SEQUENCE [LARGE SCALE GENOMIC DNA]</scope>
    <source>
        <strain evidence="2 3">BAA2227</strain>
    </source>
</reference>
<feature type="transmembrane region" description="Helical" evidence="1">
    <location>
        <begin position="12"/>
        <end position="30"/>
    </location>
</feature>
<keyword evidence="1" id="KW-1133">Transmembrane helix</keyword>
<keyword evidence="1" id="KW-0812">Transmembrane</keyword>
<dbReference type="RefSeq" id="WP_064901956.1">
    <property type="nucleotide sequence ID" value="NZ_JADLQW010000007.1"/>
</dbReference>
<evidence type="ECO:0000256" key="1">
    <source>
        <dbReference type="SAM" id="Phobius"/>
    </source>
</evidence>
<accession>A0A2S6A9J1</accession>
<dbReference type="EMBL" id="PSZD01000005">
    <property type="protein sequence ID" value="PPJ29986.1"/>
    <property type="molecule type" value="Genomic_DNA"/>
</dbReference>
<evidence type="ECO:0000313" key="3">
    <source>
        <dbReference type="Proteomes" id="UP000238356"/>
    </source>
</evidence>
<gene>
    <name evidence="2" type="ORF">C5F51_11125</name>
</gene>
<dbReference type="Proteomes" id="UP000238356">
    <property type="component" value="Unassembled WGS sequence"/>
</dbReference>
<evidence type="ECO:0000313" key="2">
    <source>
        <dbReference type="EMBL" id="PPJ29986.1"/>
    </source>
</evidence>
<feature type="transmembrane region" description="Helical" evidence="1">
    <location>
        <begin position="116"/>
        <end position="134"/>
    </location>
</feature>
<dbReference type="AlphaFoldDB" id="A0A2S6A9J1"/>